<evidence type="ECO:0000313" key="6">
    <source>
        <dbReference type="EMBL" id="KAL1404852.1"/>
    </source>
</evidence>
<protein>
    <recommendedName>
        <fullName evidence="5">Fatty acid hydroxylase domain-containing protein</fullName>
    </recommendedName>
</protein>
<comment type="subcellular location">
    <subcellularLocation>
        <location evidence="1">Membrane</location>
    </subcellularLocation>
</comment>
<keyword evidence="7" id="KW-1185">Reference proteome</keyword>
<keyword evidence="4" id="KW-0472">Membrane</keyword>
<evidence type="ECO:0000259" key="5">
    <source>
        <dbReference type="Pfam" id="PF04116"/>
    </source>
</evidence>
<evidence type="ECO:0000256" key="4">
    <source>
        <dbReference type="ARBA" id="ARBA00023136"/>
    </source>
</evidence>
<dbReference type="EMBL" id="JBBXJM010000007">
    <property type="protein sequence ID" value="KAL1404852.1"/>
    <property type="molecule type" value="Genomic_DNA"/>
</dbReference>
<dbReference type="Proteomes" id="UP001565368">
    <property type="component" value="Unassembled WGS sequence"/>
</dbReference>
<evidence type="ECO:0000256" key="3">
    <source>
        <dbReference type="ARBA" id="ARBA00022989"/>
    </source>
</evidence>
<dbReference type="GeneID" id="95989506"/>
<sequence>MASSSSQPLFSLPQGLTPLMATRPWEHLDASSLNFTNWPVSVQAWLVQEVVFHVVGLIFEYADQHKQLEHVKVRKLKQSGYLKLLPNVLRNQILVLLPMMYLSEYLGLCFTGPKQLSLFRFIASLPAMAIGHDIIQYIGHRYILHFPSVWMMKTFRHSVHHSTKANSAISACYMSSIDFFIEIVCPYLLPLALVGGGGSGTFFHFLVAGTGAIGGLYEHSGFDFSLYFRKADPAPEDKPAVTEPTEHEEEKGMVLKAVTNFLADFLDNRSHLEHHRRGYVSFSDGFGSPGICDTLLGTRWDLSERRKADVEKEWARQRH</sequence>
<dbReference type="InterPro" id="IPR050307">
    <property type="entry name" value="Sterol_Desaturase_Related"/>
</dbReference>
<feature type="domain" description="Fatty acid hydroxylase" evidence="5">
    <location>
        <begin position="127"/>
        <end position="297"/>
    </location>
</feature>
<keyword evidence="3" id="KW-1133">Transmembrane helix</keyword>
<name>A0ABR3PR64_9TREE</name>
<dbReference type="InterPro" id="IPR006694">
    <property type="entry name" value="Fatty_acid_hydroxylase"/>
</dbReference>
<reference evidence="6 7" key="1">
    <citation type="submission" date="2023-08" db="EMBL/GenBank/DDBJ databases">
        <title>Annotated Genome Sequence of Vanrija albida AlHP1.</title>
        <authorList>
            <person name="Herzog R."/>
        </authorList>
    </citation>
    <scope>NUCLEOTIDE SEQUENCE [LARGE SCALE GENOMIC DNA]</scope>
    <source>
        <strain evidence="6 7">AlHP1</strain>
    </source>
</reference>
<accession>A0ABR3PR64</accession>
<dbReference type="Pfam" id="PF04116">
    <property type="entry name" value="FA_hydroxylase"/>
    <property type="match status" value="1"/>
</dbReference>
<gene>
    <name evidence="6" type="ORF">Q8F55_008463</name>
</gene>
<dbReference type="PANTHER" id="PTHR11863">
    <property type="entry name" value="STEROL DESATURASE"/>
    <property type="match status" value="1"/>
</dbReference>
<evidence type="ECO:0000256" key="1">
    <source>
        <dbReference type="ARBA" id="ARBA00004370"/>
    </source>
</evidence>
<organism evidence="6 7">
    <name type="scientific">Vanrija albida</name>
    <dbReference type="NCBI Taxonomy" id="181172"/>
    <lineage>
        <taxon>Eukaryota</taxon>
        <taxon>Fungi</taxon>
        <taxon>Dikarya</taxon>
        <taxon>Basidiomycota</taxon>
        <taxon>Agaricomycotina</taxon>
        <taxon>Tremellomycetes</taxon>
        <taxon>Trichosporonales</taxon>
        <taxon>Trichosporonaceae</taxon>
        <taxon>Vanrija</taxon>
    </lineage>
</organism>
<comment type="caution">
    <text evidence="6">The sequence shown here is derived from an EMBL/GenBank/DDBJ whole genome shotgun (WGS) entry which is preliminary data.</text>
</comment>
<evidence type="ECO:0000256" key="2">
    <source>
        <dbReference type="ARBA" id="ARBA00022692"/>
    </source>
</evidence>
<dbReference type="RefSeq" id="XP_069204796.1">
    <property type="nucleotide sequence ID" value="XM_069356859.1"/>
</dbReference>
<proteinExistence type="predicted"/>
<keyword evidence="2" id="KW-0812">Transmembrane</keyword>
<evidence type="ECO:0000313" key="7">
    <source>
        <dbReference type="Proteomes" id="UP001565368"/>
    </source>
</evidence>